<evidence type="ECO:0000256" key="1">
    <source>
        <dbReference type="SAM" id="MobiDB-lite"/>
    </source>
</evidence>
<organism evidence="4 5">
    <name type="scientific">Halomicronema hongdechloris C2206</name>
    <dbReference type="NCBI Taxonomy" id="1641165"/>
    <lineage>
        <taxon>Bacteria</taxon>
        <taxon>Bacillati</taxon>
        <taxon>Cyanobacteriota</taxon>
        <taxon>Cyanophyceae</taxon>
        <taxon>Nodosilineales</taxon>
        <taxon>Nodosilineaceae</taxon>
        <taxon>Halomicronema</taxon>
    </lineage>
</organism>
<proteinExistence type="predicted"/>
<feature type="transmembrane region" description="Helical" evidence="2">
    <location>
        <begin position="224"/>
        <end position="254"/>
    </location>
</feature>
<evidence type="ECO:0000313" key="5">
    <source>
        <dbReference type="Proteomes" id="UP000191901"/>
    </source>
</evidence>
<keyword evidence="5" id="KW-1185">Reference proteome</keyword>
<keyword evidence="2" id="KW-0472">Membrane</keyword>
<feature type="transmembrane region" description="Helical" evidence="2">
    <location>
        <begin position="453"/>
        <end position="472"/>
    </location>
</feature>
<feature type="domain" description="Glycosyltransferase RgtA/B/C/D-like" evidence="3">
    <location>
        <begin position="126"/>
        <end position="260"/>
    </location>
</feature>
<evidence type="ECO:0000313" key="4">
    <source>
        <dbReference type="EMBL" id="ASC70590.1"/>
    </source>
</evidence>
<dbReference type="AlphaFoldDB" id="A0A1Z3HJV9"/>
<keyword evidence="2" id="KW-1133">Transmembrane helix</keyword>
<feature type="region of interest" description="Disordered" evidence="1">
    <location>
        <begin position="21"/>
        <end position="42"/>
    </location>
</feature>
<feature type="transmembrane region" description="Helical" evidence="2">
    <location>
        <begin position="173"/>
        <end position="191"/>
    </location>
</feature>
<feature type="transmembrane region" description="Helical" evidence="2">
    <location>
        <begin position="393"/>
        <end position="412"/>
    </location>
</feature>
<dbReference type="Pfam" id="PF13231">
    <property type="entry name" value="PMT_2"/>
    <property type="match status" value="1"/>
</dbReference>
<reference evidence="4 5" key="1">
    <citation type="journal article" date="2016" name="Biochim. Biophys. Acta">
        <title>Characterization of red-shifted phycobilisomes isolated from the chlorophyll f-containing cyanobacterium Halomicronema hongdechloris.</title>
        <authorList>
            <person name="Li Y."/>
            <person name="Lin Y."/>
            <person name="Garvey C.J."/>
            <person name="Birch D."/>
            <person name="Corkery R.W."/>
            <person name="Loughlin P.C."/>
            <person name="Scheer H."/>
            <person name="Willows R.D."/>
            <person name="Chen M."/>
        </authorList>
    </citation>
    <scope>NUCLEOTIDE SEQUENCE [LARGE SCALE GENOMIC DNA]</scope>
    <source>
        <strain evidence="4 5">C2206</strain>
    </source>
</reference>
<name>A0A1Z3HJV9_9CYAN</name>
<dbReference type="OrthoDB" id="506059at2"/>
<evidence type="ECO:0000256" key="2">
    <source>
        <dbReference type="SAM" id="Phobius"/>
    </source>
</evidence>
<gene>
    <name evidence="4" type="ORF">XM38_015300</name>
</gene>
<dbReference type="EMBL" id="CP021983">
    <property type="protein sequence ID" value="ASC70590.1"/>
    <property type="molecule type" value="Genomic_DNA"/>
</dbReference>
<feature type="transmembrane region" description="Helical" evidence="2">
    <location>
        <begin position="292"/>
        <end position="310"/>
    </location>
</feature>
<dbReference type="STRING" id="1641165.XM38_20300"/>
<feature type="transmembrane region" description="Helical" evidence="2">
    <location>
        <begin position="362"/>
        <end position="386"/>
    </location>
</feature>
<sequence>MAKFIIGNTLVRKWLAQASQPPKMGEQAHQSPPESGDLGGQLGATAWQNSSPAVSASGGQGGGKRYGTVALERIAWLIIGVSGAVRVIQYGFNRSLWADEAVLALNIGNRTYTELLKPLDYDQGAPFGFLFLEKLATQILGLNEYALRLFPLLAGLLTLVLFYAMARQYLQGYGILIALIFIGCIDTFVYFSTEVKQYSTDVAIALISFWLAQQTQLKLSTPRAIFIAAAGAIAIWCSHPAVLVLAGVTISLIARHWRQTSTSLTQARPRRRHLTALRRALTYQLLSPSNRIIYLSWLVSFLVFYLVSIQELGSNEVLQASWQSKGAFPEAYHPIATLVWLIERLGLFFHSPLGFASPWEDVSWPGILLPIIRGVLALGAFVVGCVSLARHRGAALLTLLSPVIVTVVAAYLQQYPFAGRLVLFLAPCFIIAMAAGLYHLVNAGSGHGRGIGLVMTVILLSQPLYNTLPLLYRPHLREEIKPVMAYVQAHQQPGDTLYVFQRGIRQFEFYADRYGYEAGEYIAGVDSLDDLDGHQVSAQERTRYINDLNQLRGRSRVWVLFSHAWVEAENQLMLSHLNCLGDRLDSFATVGAFVYLYDLSHAPSNCL</sequence>
<accession>A0A1Z3HJV9</accession>
<dbReference type="Proteomes" id="UP000191901">
    <property type="component" value="Chromosome"/>
</dbReference>
<protein>
    <recommendedName>
        <fullName evidence="3">Glycosyltransferase RgtA/B/C/D-like domain-containing protein</fullName>
    </recommendedName>
</protein>
<keyword evidence="2" id="KW-0812">Transmembrane</keyword>
<evidence type="ECO:0000259" key="3">
    <source>
        <dbReference type="Pfam" id="PF13231"/>
    </source>
</evidence>
<feature type="transmembrane region" description="Helical" evidence="2">
    <location>
        <begin position="145"/>
        <end position="166"/>
    </location>
</feature>
<dbReference type="KEGG" id="hhg:XM38_015300"/>
<dbReference type="InterPro" id="IPR038731">
    <property type="entry name" value="RgtA/B/C-like"/>
</dbReference>
<feature type="transmembrane region" description="Helical" evidence="2">
    <location>
        <begin position="418"/>
        <end position="441"/>
    </location>
</feature>